<gene>
    <name evidence="7" type="ORF">B9479_000569</name>
</gene>
<comment type="caution">
    <text evidence="7">The sequence shown here is derived from an EMBL/GenBank/DDBJ whole genome shotgun (WGS) entry which is preliminary data.</text>
</comment>
<dbReference type="InterPro" id="IPR001401">
    <property type="entry name" value="Dynamin_GTPase"/>
</dbReference>
<evidence type="ECO:0000259" key="5">
    <source>
        <dbReference type="PROSITE" id="PS51388"/>
    </source>
</evidence>
<dbReference type="PROSITE" id="PS51718">
    <property type="entry name" value="G_DYNAMIN_2"/>
    <property type="match status" value="1"/>
</dbReference>
<proteinExistence type="inferred from homology"/>
<dbReference type="InterPro" id="IPR045063">
    <property type="entry name" value="Dynamin_N"/>
</dbReference>
<dbReference type="Proteomes" id="UP000322245">
    <property type="component" value="Unassembled WGS sequence"/>
</dbReference>
<dbReference type="GO" id="GO:0008017">
    <property type="term" value="F:microtubule binding"/>
    <property type="evidence" value="ECO:0007669"/>
    <property type="project" value="TreeGrafter"/>
</dbReference>
<dbReference type="EMBL" id="NIDF01000003">
    <property type="protein sequence ID" value="TYJ58733.1"/>
    <property type="molecule type" value="Genomic_DNA"/>
</dbReference>
<keyword evidence="2 3" id="KW-0342">GTP-binding</keyword>
<evidence type="ECO:0000313" key="8">
    <source>
        <dbReference type="Proteomes" id="UP000322245"/>
    </source>
</evidence>
<dbReference type="CDD" id="cd08771">
    <property type="entry name" value="DLP_1"/>
    <property type="match status" value="1"/>
</dbReference>
<protein>
    <recommendedName>
        <fullName evidence="9">Dynamin GTPase</fullName>
    </recommendedName>
</protein>
<feature type="compositionally biased region" description="Basic residues" evidence="4">
    <location>
        <begin position="1471"/>
        <end position="1485"/>
    </location>
</feature>
<dbReference type="PANTHER" id="PTHR11566">
    <property type="entry name" value="DYNAMIN"/>
    <property type="match status" value="1"/>
</dbReference>
<dbReference type="GO" id="GO:0005777">
    <property type="term" value="C:peroxisome"/>
    <property type="evidence" value="ECO:0007669"/>
    <property type="project" value="TreeGrafter"/>
</dbReference>
<feature type="compositionally biased region" description="Low complexity" evidence="4">
    <location>
        <begin position="1034"/>
        <end position="1048"/>
    </location>
</feature>
<comment type="similarity">
    <text evidence="3">Belongs to the TRAFAC class dynamin-like GTPase superfamily. Dynamin/Fzo/YdjA family.</text>
</comment>
<evidence type="ECO:0000259" key="6">
    <source>
        <dbReference type="PROSITE" id="PS51718"/>
    </source>
</evidence>
<dbReference type="InterPro" id="IPR022812">
    <property type="entry name" value="Dynamin"/>
</dbReference>
<dbReference type="Gene3D" id="1.20.120.1240">
    <property type="entry name" value="Dynamin, middle domain"/>
    <property type="match status" value="2"/>
</dbReference>
<dbReference type="GO" id="GO:0006897">
    <property type="term" value="P:endocytosis"/>
    <property type="evidence" value="ECO:0007669"/>
    <property type="project" value="TreeGrafter"/>
</dbReference>
<reference evidence="7 8" key="1">
    <citation type="submission" date="2017-05" db="EMBL/GenBank/DDBJ databases">
        <title>The Genome Sequence of Tsuchiyaea wingfieldii DSM 27421.</title>
        <authorList>
            <person name="Cuomo C."/>
            <person name="Passer A."/>
            <person name="Billmyre B."/>
            <person name="Heitman J."/>
        </authorList>
    </citation>
    <scope>NUCLEOTIDE SEQUENCE [LARGE SCALE GENOMIC DNA]</scope>
    <source>
        <strain evidence="7 8">DSM 27421</strain>
    </source>
</reference>
<dbReference type="GO" id="GO:0005874">
    <property type="term" value="C:microtubule"/>
    <property type="evidence" value="ECO:0007669"/>
    <property type="project" value="TreeGrafter"/>
</dbReference>
<evidence type="ECO:0000313" key="7">
    <source>
        <dbReference type="EMBL" id="TYJ58733.1"/>
    </source>
</evidence>
<organism evidence="7 8">
    <name type="scientific">Cryptococcus floricola</name>
    <dbReference type="NCBI Taxonomy" id="2591691"/>
    <lineage>
        <taxon>Eukaryota</taxon>
        <taxon>Fungi</taxon>
        <taxon>Dikarya</taxon>
        <taxon>Basidiomycota</taxon>
        <taxon>Agaricomycotina</taxon>
        <taxon>Tremellomycetes</taxon>
        <taxon>Tremellales</taxon>
        <taxon>Cryptococcaceae</taxon>
        <taxon>Cryptococcus</taxon>
    </lineage>
</organism>
<dbReference type="GO" id="GO:0048312">
    <property type="term" value="P:intracellular distribution of mitochondria"/>
    <property type="evidence" value="ECO:0007669"/>
    <property type="project" value="TreeGrafter"/>
</dbReference>
<dbReference type="SUPFAM" id="SSF52540">
    <property type="entry name" value="P-loop containing nucleoside triphosphate hydrolases"/>
    <property type="match status" value="1"/>
</dbReference>
<feature type="domain" description="Dynamin-type G" evidence="6">
    <location>
        <begin position="25"/>
        <end position="338"/>
    </location>
</feature>
<dbReference type="InterPro" id="IPR027417">
    <property type="entry name" value="P-loop_NTPase"/>
</dbReference>
<dbReference type="Gene3D" id="3.40.50.300">
    <property type="entry name" value="P-loop containing nucleotide triphosphate hydrolases"/>
    <property type="match status" value="1"/>
</dbReference>
<dbReference type="GO" id="GO:0016020">
    <property type="term" value="C:membrane"/>
    <property type="evidence" value="ECO:0007669"/>
    <property type="project" value="TreeGrafter"/>
</dbReference>
<evidence type="ECO:0000256" key="2">
    <source>
        <dbReference type="ARBA" id="ARBA00023134"/>
    </source>
</evidence>
<accession>A0A5D3B9D5</accession>
<dbReference type="InterPro" id="IPR030381">
    <property type="entry name" value="G_DYNAMIN_dom"/>
</dbReference>
<dbReference type="Pfam" id="PF00350">
    <property type="entry name" value="Dynamin_N"/>
    <property type="match status" value="1"/>
</dbReference>
<keyword evidence="1 3" id="KW-0547">Nucleotide-binding</keyword>
<keyword evidence="8" id="KW-1185">Reference proteome</keyword>
<evidence type="ECO:0000256" key="3">
    <source>
        <dbReference type="RuleBase" id="RU003932"/>
    </source>
</evidence>
<dbReference type="GO" id="GO:0005525">
    <property type="term" value="F:GTP binding"/>
    <property type="evidence" value="ECO:0007669"/>
    <property type="project" value="UniProtKB-KW"/>
</dbReference>
<feature type="region of interest" description="Disordered" evidence="4">
    <location>
        <begin position="549"/>
        <end position="632"/>
    </location>
</feature>
<dbReference type="InterPro" id="IPR020850">
    <property type="entry name" value="GED_dom"/>
</dbReference>
<dbReference type="Pfam" id="PF02212">
    <property type="entry name" value="GED"/>
    <property type="match status" value="1"/>
</dbReference>
<dbReference type="CDD" id="cd00229">
    <property type="entry name" value="SGNH_hydrolase"/>
    <property type="match status" value="1"/>
</dbReference>
<dbReference type="InterPro" id="IPR019762">
    <property type="entry name" value="Dynamin_GTPase_CS"/>
</dbReference>
<feature type="compositionally biased region" description="Basic and acidic residues" evidence="4">
    <location>
        <begin position="1423"/>
        <end position="1437"/>
    </location>
</feature>
<dbReference type="PROSITE" id="PS00410">
    <property type="entry name" value="G_DYNAMIN_1"/>
    <property type="match status" value="1"/>
</dbReference>
<dbReference type="InterPro" id="IPR000375">
    <property type="entry name" value="Dynamin_stalk"/>
</dbReference>
<dbReference type="InterPro" id="IPR003130">
    <property type="entry name" value="GED"/>
</dbReference>
<feature type="compositionally biased region" description="Acidic residues" evidence="4">
    <location>
        <begin position="568"/>
        <end position="583"/>
    </location>
</feature>
<dbReference type="Pfam" id="PF01031">
    <property type="entry name" value="Dynamin_M"/>
    <property type="match status" value="1"/>
</dbReference>
<sequence>MSMDGDLIALVNKLQDTFNHIGGDTVDLPQIVVVGSQSAGKSSVLETIVGRDFLPRGSGIVTRRPLVLQLIHTPPNSGSGGGSSSEGSTEEGYLPNLDNSPSASAGAGVMRPGGKSMGDGTGAEYAEFLHINKRFTDFEEIRKEIEAETFRVAGQNKGVSKLPINLKIYGPGVLNLTMVDLPGLTKVPVGDQPTDIERQIRNLVVDYISKPNAVILAVSPANVDLANSDSLKLARSVDPRGLRTLGVLTKLDLMDAGTNALDILTGRTYPLKLGFVGCVNRSQQDINQQLPMEEARNKEEEFFRTHPVYRNIAHRCGTKFLAKTLNSVLMNHIREKLPDMKARLNTLMGQTQQELNAFGDATFLGEQHRGSLILKLMTEFSKDFVSSIEGTSLEISTKELSGGARIYYIFNEVFGHALQGIDPAQNLSLADIRTAIRNSTGPRPSLFVPEVAFDLLVKPQIKLLEAPSLRCVELVYEELMKICHNCTSPELQRFPRLLTQLIEAVSELLRERLGPTSEYVSSLVSIQAAYINTNHPDFVAGSAAIAREGSAVQNQQQQVPRLASNDEKSEEESSSEEEDEGDDVVNGYPSHPRSASASVPEIRRPTTASGLKEKTKRQHIRTASGGQQGSQNANAILGATAGGVHAHSISGTSPHGAKETFLNYFFGGPNGNDPLAPHTGQIQRQLGKGQPGHHAGLSPYGQQQRQQGGEREKELLPDYAGAGRRSGRLESSASFDMKSLGKHLEATNGEEIPHLTPREEMETTLIRSLIASYFGITRQTIEDLVPKAIMHLLVNFSRDAIQQRLVTQLYKPDLFANLLFEDEALVSERTRVKALLDAYKEAFKVLSEIASRSDPRPAKLQHLPRRRPAWSPAIPGALFQDAMITLAPSRLLSKPILAIACLGLTFLLLSLTLVSHEDGREYVLGVVQKVGKGLSVKGSNGAVIGGEHQMEDAMREWELRRALQHEGTGSRIQAFLDKARAGQGFTVAAVGGSVSKGRGLLPPRASKRPSSRANAPRSPEDASPDDKLEDNIDITDAPPASDDAIPAEAESDPDSSEESKEGSHPISPLAHLGASTLYSPENLHVQIFEWLDRAFPSRNPERKNRFVNGAQGGVGAAYFGWCFKEHIPEEVDLVLLELGINDLLEFDVVSQYEHLVRGILEQDSKPAVINIETFTTLFPSLISSSTFHHDVLSFYDVPSLSIRDVIIPRLVAEPDHQMSRWFRTGDDVALGDAKVREWGGVPVDVMHISAIGHSLAAGLVIRYLQDQIDKSAPLGFSALGRFAETISRKPILRVIDVPPTTLTGQFNPFTADSRHAPVCRSQNSGKVHGKVSSLEDDFGDGSAKGLVLADGSHGWSEWSWKEKRYLIARTPGSLAKFEFTISPPQSVPHTEDPSAALLLAEEEFYEHEPGEGEGEEGEDDVGEYLKSEEEEGGRSRGFEPLPLAARPGGPYNPDAAHHSRRSRTPSSFSAHHARHYPIPHGKRHLSPPNARQNPQAGGSILIGYQRSAKLGLGSVYCWVDGDRENGKRVDGWWKLDKRNMGMVSEIRSGLEPGRHTLSCEVLEETLDPAGGTEFRLFAVMHD</sequence>
<feature type="region of interest" description="Disordered" evidence="4">
    <location>
        <begin position="996"/>
        <end position="1068"/>
    </location>
</feature>
<dbReference type="PANTHER" id="PTHR11566:SF235">
    <property type="entry name" value="DYNAMIN-RELATED PROTEIN DNM1"/>
    <property type="match status" value="1"/>
</dbReference>
<dbReference type="GO" id="GO:0000266">
    <property type="term" value="P:mitochondrial fission"/>
    <property type="evidence" value="ECO:0007669"/>
    <property type="project" value="TreeGrafter"/>
</dbReference>
<feature type="compositionally biased region" description="Basic and acidic residues" evidence="4">
    <location>
        <begin position="1018"/>
        <end position="1030"/>
    </location>
</feature>
<dbReference type="PRINTS" id="PR00195">
    <property type="entry name" value="DYNAMIN"/>
</dbReference>
<feature type="compositionally biased region" description="Acidic residues" evidence="4">
    <location>
        <begin position="1406"/>
        <end position="1422"/>
    </location>
</feature>
<evidence type="ECO:0008006" key="9">
    <source>
        <dbReference type="Google" id="ProtNLM"/>
    </source>
</evidence>
<dbReference type="SMART" id="SM00053">
    <property type="entry name" value="DYNc"/>
    <property type="match status" value="1"/>
</dbReference>
<dbReference type="GO" id="GO:0016559">
    <property type="term" value="P:peroxisome fission"/>
    <property type="evidence" value="ECO:0007669"/>
    <property type="project" value="TreeGrafter"/>
</dbReference>
<dbReference type="SUPFAM" id="SSF52266">
    <property type="entry name" value="SGNH hydrolase"/>
    <property type="match status" value="1"/>
</dbReference>
<dbReference type="GO" id="GO:0003924">
    <property type="term" value="F:GTPase activity"/>
    <property type="evidence" value="ECO:0007669"/>
    <property type="project" value="InterPro"/>
</dbReference>
<dbReference type="SMART" id="SM00302">
    <property type="entry name" value="GED"/>
    <property type="match status" value="1"/>
</dbReference>
<feature type="region of interest" description="Disordered" evidence="4">
    <location>
        <begin position="71"/>
        <end position="116"/>
    </location>
</feature>
<evidence type="ECO:0000256" key="4">
    <source>
        <dbReference type="SAM" id="MobiDB-lite"/>
    </source>
</evidence>
<feature type="region of interest" description="Disordered" evidence="4">
    <location>
        <begin position="1406"/>
        <end position="1497"/>
    </location>
</feature>
<feature type="region of interest" description="Disordered" evidence="4">
    <location>
        <begin position="672"/>
        <end position="712"/>
    </location>
</feature>
<evidence type="ECO:0000256" key="1">
    <source>
        <dbReference type="ARBA" id="ARBA00022741"/>
    </source>
</evidence>
<feature type="domain" description="GED" evidence="5">
    <location>
        <begin position="763"/>
        <end position="854"/>
    </location>
</feature>
<name>A0A5D3B9D5_9TREE</name>
<dbReference type="PROSITE" id="PS51388">
    <property type="entry name" value="GED"/>
    <property type="match status" value="1"/>
</dbReference>
<dbReference type="GO" id="GO:0005739">
    <property type="term" value="C:mitochondrion"/>
    <property type="evidence" value="ECO:0007669"/>
    <property type="project" value="TreeGrafter"/>
</dbReference>